<keyword evidence="3" id="KW-1185">Reference proteome</keyword>
<evidence type="ECO:0000313" key="2">
    <source>
        <dbReference type="EMBL" id="GBP02711.1"/>
    </source>
</evidence>
<protein>
    <submittedName>
        <fullName evidence="2">Supporter of activation of yellow protein</fullName>
    </submittedName>
</protein>
<reference evidence="2 3" key="1">
    <citation type="journal article" date="2019" name="Commun. Biol.">
        <title>The bagworm genome reveals a unique fibroin gene that provides high tensile strength.</title>
        <authorList>
            <person name="Kono N."/>
            <person name="Nakamura H."/>
            <person name="Ohtoshi R."/>
            <person name="Tomita M."/>
            <person name="Numata K."/>
            <person name="Arakawa K."/>
        </authorList>
    </citation>
    <scope>NUCLEOTIDE SEQUENCE [LARGE SCALE GENOMIC DNA]</scope>
</reference>
<organism evidence="2 3">
    <name type="scientific">Eumeta variegata</name>
    <name type="common">Bagworm moth</name>
    <name type="synonym">Eumeta japonica</name>
    <dbReference type="NCBI Taxonomy" id="151549"/>
    <lineage>
        <taxon>Eukaryota</taxon>
        <taxon>Metazoa</taxon>
        <taxon>Ecdysozoa</taxon>
        <taxon>Arthropoda</taxon>
        <taxon>Hexapoda</taxon>
        <taxon>Insecta</taxon>
        <taxon>Pterygota</taxon>
        <taxon>Neoptera</taxon>
        <taxon>Endopterygota</taxon>
        <taxon>Lepidoptera</taxon>
        <taxon>Glossata</taxon>
        <taxon>Ditrysia</taxon>
        <taxon>Tineoidea</taxon>
        <taxon>Psychidae</taxon>
        <taxon>Oiketicinae</taxon>
        <taxon>Eumeta</taxon>
    </lineage>
</organism>
<gene>
    <name evidence="2" type="primary">e(y)3</name>
    <name evidence="2" type="ORF">EVAR_69445_1</name>
</gene>
<accession>A0A4C1SNL0</accession>
<evidence type="ECO:0000313" key="3">
    <source>
        <dbReference type="Proteomes" id="UP000299102"/>
    </source>
</evidence>
<sequence length="206" mass="23150">MSADLSQSISQSNCEQPQTPTKQPDFLNNEESQSSIISNTSILDPNNVAALQNTASGKKPMKRKKMEVCVAEDAELGVSAIAEYDWPPPKGCCPSKNRDTFMIQEQVALYLGIKSFKRKYPDLPRRQIDMEELPEDASRILSIKEDTTDTDSAAETIDLVEGDKARKMLNVSAHKDVYAENVLNMRVQNNDELKYHRCGSNIVQFY</sequence>
<feature type="compositionally biased region" description="Polar residues" evidence="1">
    <location>
        <begin position="1"/>
        <end position="22"/>
    </location>
</feature>
<dbReference type="STRING" id="151549.A0A4C1SNL0"/>
<dbReference type="EMBL" id="BGZK01003576">
    <property type="protein sequence ID" value="GBP02711.1"/>
    <property type="molecule type" value="Genomic_DNA"/>
</dbReference>
<comment type="caution">
    <text evidence="2">The sequence shown here is derived from an EMBL/GenBank/DDBJ whole genome shotgun (WGS) entry which is preliminary data.</text>
</comment>
<evidence type="ECO:0000256" key="1">
    <source>
        <dbReference type="SAM" id="MobiDB-lite"/>
    </source>
</evidence>
<dbReference type="AlphaFoldDB" id="A0A4C1SNL0"/>
<feature type="region of interest" description="Disordered" evidence="1">
    <location>
        <begin position="1"/>
        <end position="31"/>
    </location>
</feature>
<dbReference type="Proteomes" id="UP000299102">
    <property type="component" value="Unassembled WGS sequence"/>
</dbReference>
<name>A0A4C1SNL0_EUMVA</name>
<dbReference type="OrthoDB" id="1903104at2759"/>
<proteinExistence type="predicted"/>